<dbReference type="AlphaFoldDB" id="A0A0H3IZE9"/>
<reference evidence="3 4" key="3">
    <citation type="journal article" name="Genome Announc.">
        <title>Improved Draft Genome Sequence of Clostridium pasteurianum Strain ATCC 6013 (DSM 525) Using a Hybrid Next-Generation Sequencing Approach.</title>
        <authorList>
            <person name="Pyne M.E."/>
            <person name="Utturkar S."/>
            <person name="Brown S.D."/>
            <person name="Moo-Young M."/>
            <person name="Chung D.A."/>
            <person name="Chou C.P."/>
        </authorList>
    </citation>
    <scope>NUCLEOTIDE SEQUENCE [LARGE SCALE GENOMIC DNA]</scope>
    <source>
        <strain evidence="3 4">ATCC 6013</strain>
    </source>
</reference>
<evidence type="ECO:0000313" key="2">
    <source>
        <dbReference type="EMBL" id="AJA50889.1"/>
    </source>
</evidence>
<dbReference type="KEGG" id="cpae:CPAST_c08010"/>
<proteinExistence type="predicted"/>
<dbReference type="InterPro" id="IPR036533">
    <property type="entry name" value="BAG_dom_sf"/>
</dbReference>
<dbReference type="EMBL" id="JPGY02000001">
    <property type="protein sequence ID" value="KRU13102.1"/>
    <property type="molecule type" value="Genomic_DNA"/>
</dbReference>
<dbReference type="GO" id="GO:0051087">
    <property type="term" value="F:protein-folding chaperone binding"/>
    <property type="evidence" value="ECO:0007669"/>
    <property type="project" value="InterPro"/>
</dbReference>
<accession>A0A0H3IZE9</accession>
<gene>
    <name evidence="2" type="ORF">CLPA_c08010</name>
    <name evidence="3" type="ORF">CP6013_02350</name>
</gene>
<protein>
    <submittedName>
        <fullName evidence="2">Uncharacterized protein</fullName>
    </submittedName>
</protein>
<feature type="region of interest" description="Disordered" evidence="1">
    <location>
        <begin position="1"/>
        <end position="31"/>
    </location>
</feature>
<dbReference type="Gene3D" id="1.20.58.120">
    <property type="entry name" value="BAG domain"/>
    <property type="match status" value="1"/>
</dbReference>
<reference evidence="2 5" key="1">
    <citation type="journal article" date="2015" name="Genome Announc.">
        <title>Complete Genome Sequence of the Nitrogen-Fixing and Solvent-Producing Clostridium pasteurianum DSM 525.</title>
        <authorList>
            <person name="Poehlein A."/>
            <person name="Grosse-Honebrink A."/>
            <person name="Zhang Y."/>
            <person name="Minton N.P."/>
            <person name="Daniel R."/>
        </authorList>
    </citation>
    <scope>NUCLEOTIDE SEQUENCE [LARGE SCALE GENOMIC DNA]</scope>
    <source>
        <strain evidence="2">DSM 525</strain>
        <strain evidence="5">DSM 525 / ATCC 6013</strain>
    </source>
</reference>
<feature type="compositionally biased region" description="Basic and acidic residues" evidence="1">
    <location>
        <begin position="1"/>
        <end position="13"/>
    </location>
</feature>
<evidence type="ECO:0000313" key="4">
    <source>
        <dbReference type="Proteomes" id="UP000028042"/>
    </source>
</evidence>
<name>A0A0H3IZE9_CLOPA</name>
<dbReference type="EMBL" id="CP009268">
    <property type="protein sequence ID" value="AJA50889.1"/>
    <property type="molecule type" value="Genomic_DNA"/>
</dbReference>
<dbReference type="Proteomes" id="UP000028042">
    <property type="component" value="Unassembled WGS sequence"/>
</dbReference>
<dbReference type="KEGG" id="cpat:CLPA_c08010"/>
<dbReference type="Proteomes" id="UP000030905">
    <property type="component" value="Chromosome"/>
</dbReference>
<reference evidence="3" key="2">
    <citation type="submission" date="2015-10" db="EMBL/GenBank/DDBJ databases">
        <title>Improved Draft Genome Sequence of Clostridium pasteurianum Strain ATCC 6013 (DSM 525) Using a Hybrid Next-Generation Sequencing Approach.</title>
        <authorList>
            <person name="Pyne M.E."/>
            <person name="Utturkar S.M."/>
            <person name="Brown S.D."/>
            <person name="Moo-Young M."/>
            <person name="Chung D.A."/>
            <person name="Chou P.C."/>
        </authorList>
    </citation>
    <scope>NUCLEOTIDE SEQUENCE</scope>
    <source>
        <strain evidence="3">ATCC 6013</strain>
    </source>
</reference>
<organism evidence="2 5">
    <name type="scientific">Clostridium pasteurianum DSM 525 = ATCC 6013</name>
    <dbReference type="NCBI Taxonomy" id="1262449"/>
    <lineage>
        <taxon>Bacteria</taxon>
        <taxon>Bacillati</taxon>
        <taxon>Bacillota</taxon>
        <taxon>Clostridia</taxon>
        <taxon>Eubacteriales</taxon>
        <taxon>Clostridiaceae</taxon>
        <taxon>Clostridium</taxon>
    </lineage>
</organism>
<dbReference type="RefSeq" id="WP_003446934.1">
    <property type="nucleotide sequence ID" value="NZ_ANZB01000013.1"/>
</dbReference>
<evidence type="ECO:0000313" key="3">
    <source>
        <dbReference type="EMBL" id="KRU13102.1"/>
    </source>
</evidence>
<feature type="compositionally biased region" description="Polar residues" evidence="1">
    <location>
        <begin position="14"/>
        <end position="31"/>
    </location>
</feature>
<dbReference type="GeneID" id="93073013"/>
<dbReference type="PATRIC" id="fig|1262449.3.peg.3221"/>
<evidence type="ECO:0000256" key="1">
    <source>
        <dbReference type="SAM" id="MobiDB-lite"/>
    </source>
</evidence>
<keyword evidence="5" id="KW-1185">Reference proteome</keyword>
<sequence>MDTFNENKQDKNITSKNTIEENSTIKNASQYEDSLRSLEEKYENLNREIKSLEGIKVNMEESIKTMHSDFENINKNIGSILEKLDNTNFNSEDGRRDHSRRSHSLKSLIGSPLRKLAVGTLTGIYTVADKTIEGVYDIKENTEDIFAEAQYKSKKRKVNAAEQH</sequence>
<evidence type="ECO:0000313" key="5">
    <source>
        <dbReference type="Proteomes" id="UP000030905"/>
    </source>
</evidence>